<dbReference type="GO" id="GO:0016491">
    <property type="term" value="F:oxidoreductase activity"/>
    <property type="evidence" value="ECO:0007669"/>
    <property type="project" value="UniProtKB-KW"/>
</dbReference>
<evidence type="ECO:0000313" key="3">
    <source>
        <dbReference type="EMBL" id="KUR73479.1"/>
    </source>
</evidence>
<dbReference type="RefSeq" id="WP_067905996.1">
    <property type="nucleotide sequence ID" value="NZ_KQ954244.1"/>
</dbReference>
<dbReference type="STRING" id="1117702.AQZ52_00390"/>
<dbReference type="InterPro" id="IPR002347">
    <property type="entry name" value="SDR_fam"/>
</dbReference>
<dbReference type="InterPro" id="IPR036291">
    <property type="entry name" value="NAD(P)-bd_dom_sf"/>
</dbReference>
<gene>
    <name evidence="3" type="ORF">AQZ52_00390</name>
</gene>
<reference evidence="3 4" key="1">
    <citation type="submission" date="2015-10" db="EMBL/GenBank/DDBJ databases">
        <title>Draft genome sequence of Novosphingobium fuchskuhlense DSM 25065 isolated from a surface water sample of the southwest basin of Lake Grosse Fuchskuhle.</title>
        <authorList>
            <person name="Ruckert C."/>
            <person name="Winkler A."/>
            <person name="Glaeser J."/>
            <person name="Grossart H.-P."/>
            <person name="Kalinowski J."/>
            <person name="Glaeser S."/>
        </authorList>
    </citation>
    <scope>NUCLEOTIDE SEQUENCE [LARGE SCALE GENOMIC DNA]</scope>
    <source>
        <strain evidence="3 4">FNE08-7</strain>
    </source>
</reference>
<dbReference type="EMBL" id="LLZS01000001">
    <property type="protein sequence ID" value="KUR73479.1"/>
    <property type="molecule type" value="Genomic_DNA"/>
</dbReference>
<dbReference type="Pfam" id="PF13561">
    <property type="entry name" value="adh_short_C2"/>
    <property type="match status" value="1"/>
</dbReference>
<proteinExistence type="inferred from homology"/>
<evidence type="ECO:0000313" key="4">
    <source>
        <dbReference type="Proteomes" id="UP000058012"/>
    </source>
</evidence>
<protein>
    <recommendedName>
        <fullName evidence="5">Short-chain dehydrogenase</fullName>
    </recommendedName>
</protein>
<evidence type="ECO:0000256" key="1">
    <source>
        <dbReference type="ARBA" id="ARBA00006484"/>
    </source>
</evidence>
<name>A0A117UZ10_9SPHN</name>
<comment type="similarity">
    <text evidence="1">Belongs to the short-chain dehydrogenases/reductases (SDR) family.</text>
</comment>
<dbReference type="Proteomes" id="UP000058012">
    <property type="component" value="Unassembled WGS sequence"/>
</dbReference>
<dbReference type="InterPro" id="IPR020904">
    <property type="entry name" value="Sc_DH/Rdtase_CS"/>
</dbReference>
<dbReference type="Gene3D" id="3.40.50.720">
    <property type="entry name" value="NAD(P)-binding Rossmann-like Domain"/>
    <property type="match status" value="1"/>
</dbReference>
<dbReference type="PROSITE" id="PS00061">
    <property type="entry name" value="ADH_SHORT"/>
    <property type="match status" value="1"/>
</dbReference>
<evidence type="ECO:0000256" key="2">
    <source>
        <dbReference type="ARBA" id="ARBA00023002"/>
    </source>
</evidence>
<organism evidence="3 4">
    <name type="scientific">Novosphingobium fuchskuhlense</name>
    <dbReference type="NCBI Taxonomy" id="1117702"/>
    <lineage>
        <taxon>Bacteria</taxon>
        <taxon>Pseudomonadati</taxon>
        <taxon>Pseudomonadota</taxon>
        <taxon>Alphaproteobacteria</taxon>
        <taxon>Sphingomonadales</taxon>
        <taxon>Sphingomonadaceae</taxon>
        <taxon>Novosphingobium</taxon>
    </lineage>
</organism>
<accession>A0A117UZ10</accession>
<dbReference type="PRINTS" id="PR00080">
    <property type="entry name" value="SDRFAMILY"/>
</dbReference>
<dbReference type="AlphaFoldDB" id="A0A117UZ10"/>
<comment type="caution">
    <text evidence="3">The sequence shown here is derived from an EMBL/GenBank/DDBJ whole genome shotgun (WGS) entry which is preliminary data.</text>
</comment>
<dbReference type="PRINTS" id="PR00081">
    <property type="entry name" value="GDHRDH"/>
</dbReference>
<dbReference type="FunFam" id="3.40.50.720:FF:000084">
    <property type="entry name" value="Short-chain dehydrogenase reductase"/>
    <property type="match status" value="1"/>
</dbReference>
<sequence length="256" mass="26361">MGKMTGKVALISGGAEGIGGTVAELFVAEGGSVMLGDLQLDKAKAHAAKLGPNADAVQLDVRDLAQWEAAVAATLARFGKLTTLCNIAGISEPGNTVDVDLDSWHRHIDINLTGSFYGCRAAIPALAASGENATIVNIGSMLAHRAAGNMAAYCASKAGVTHLTKTVALDCAERGLKIRANTVHPGAIRTPMYNRYLNAGGATPDEIEAVMASAHPMGRVGEPDEVARAILFLSCEDSSFTSGTDLNVDGASAIRS</sequence>
<evidence type="ECO:0008006" key="5">
    <source>
        <dbReference type="Google" id="ProtNLM"/>
    </source>
</evidence>
<dbReference type="PANTHER" id="PTHR24321:SF15">
    <property type="entry name" value="OXIDOREDUCTASE UCPA"/>
    <property type="match status" value="1"/>
</dbReference>
<dbReference type="SUPFAM" id="SSF51735">
    <property type="entry name" value="NAD(P)-binding Rossmann-fold domains"/>
    <property type="match status" value="1"/>
</dbReference>
<keyword evidence="2" id="KW-0560">Oxidoreductase</keyword>
<keyword evidence="4" id="KW-1185">Reference proteome</keyword>
<dbReference type="OrthoDB" id="9809287at2"/>
<dbReference type="PANTHER" id="PTHR24321">
    <property type="entry name" value="DEHYDROGENASES, SHORT CHAIN"/>
    <property type="match status" value="1"/>
</dbReference>